<dbReference type="InterPro" id="IPR001764">
    <property type="entry name" value="Glyco_hydro_3_N"/>
</dbReference>
<evidence type="ECO:0000256" key="3">
    <source>
        <dbReference type="ARBA" id="ARBA00012744"/>
    </source>
</evidence>
<gene>
    <name evidence="12" type="ORF">B0I36DRAFT_295785</name>
</gene>
<dbReference type="GeneID" id="70181416"/>
<dbReference type="RefSeq" id="XP_046008576.1">
    <property type="nucleotide sequence ID" value="XM_046151870.1"/>
</dbReference>
<dbReference type="Gene3D" id="3.40.50.1700">
    <property type="entry name" value="Glycoside hydrolase family 3 C-terminal domain"/>
    <property type="match status" value="1"/>
</dbReference>
<dbReference type="SUPFAM" id="SSF52279">
    <property type="entry name" value="Beta-D-glucan exohydrolase, C-terminal domain"/>
    <property type="match status" value="1"/>
</dbReference>
<keyword evidence="9" id="KW-0624">Polysaccharide degradation</keyword>
<evidence type="ECO:0000313" key="12">
    <source>
        <dbReference type="EMBL" id="KAH7025028.1"/>
    </source>
</evidence>
<reference evidence="12" key="1">
    <citation type="journal article" date="2021" name="Nat. Commun.">
        <title>Genetic determinants of endophytism in the Arabidopsis root mycobiome.</title>
        <authorList>
            <person name="Mesny F."/>
            <person name="Miyauchi S."/>
            <person name="Thiergart T."/>
            <person name="Pickel B."/>
            <person name="Atanasova L."/>
            <person name="Karlsson M."/>
            <person name="Huettel B."/>
            <person name="Barry K.W."/>
            <person name="Haridas S."/>
            <person name="Chen C."/>
            <person name="Bauer D."/>
            <person name="Andreopoulos W."/>
            <person name="Pangilinan J."/>
            <person name="LaButti K."/>
            <person name="Riley R."/>
            <person name="Lipzen A."/>
            <person name="Clum A."/>
            <person name="Drula E."/>
            <person name="Henrissat B."/>
            <person name="Kohler A."/>
            <person name="Grigoriev I.V."/>
            <person name="Martin F.M."/>
            <person name="Hacquard S."/>
        </authorList>
    </citation>
    <scope>NUCLEOTIDE SEQUENCE</scope>
    <source>
        <strain evidence="12">MPI-CAGE-CH-0230</strain>
    </source>
</reference>
<evidence type="ECO:0000256" key="4">
    <source>
        <dbReference type="ARBA" id="ARBA00022729"/>
    </source>
</evidence>
<evidence type="ECO:0000256" key="2">
    <source>
        <dbReference type="ARBA" id="ARBA00005336"/>
    </source>
</evidence>
<evidence type="ECO:0000259" key="11">
    <source>
        <dbReference type="Pfam" id="PF01915"/>
    </source>
</evidence>
<evidence type="ECO:0000256" key="1">
    <source>
        <dbReference type="ARBA" id="ARBA00000448"/>
    </source>
</evidence>
<evidence type="ECO:0000256" key="5">
    <source>
        <dbReference type="ARBA" id="ARBA00022801"/>
    </source>
</evidence>
<comment type="caution">
    <text evidence="12">The sequence shown here is derived from an EMBL/GenBank/DDBJ whole genome shotgun (WGS) entry which is preliminary data.</text>
</comment>
<sequence>MPIYKDPSYSVDERVDDLVSRLTREEKVGQLYHHMIFPGPFNESDATRNSTFDMVVNKKMTHFNLVGDVTNATETAALVNSIQKLALDNSRLGIPITLSTDPRHAFTENVGTGFAAGSFSQWPETLGLAALRDASLVRQFADVVRQEYLAVGFKAALHPQVDVSTEYRWARTSGTWGEDAELTAELIAAYIRGLQLGGPTPEGDEARTFGTHSITTVTKHFPGGGPAEDGEDSHFVYGKNNTYPGGQLDYHLIPFKAAVAAGARQMMPAYSRPIGLLEDLGIPPVAFGFNKPVITGLLRGQLGFDGIVVTDWGLLTDAIIRGQEMPARAWGLEDKSEVERCAAVFDAGCDQLGGEHRVDIVLEAMAQGLLSEDRVDVSVRKLMREKFILGIFDNPYVDVAAANELVGQEAFVKLGREAQRRSYTLLTNNDAILPLKTPTTTTKFYIEGFNATYMASRGLTVVETPAEADVALLRFHAPSYPRPGGFESSFPSGSLEFTAEEKARQAEIYAAVPSVVDITFSRAVAIPEVFEQAAAVLGSYGSGPDAFLDVVFGASRPEGKLPFDLPRSQQAVEESMEDVPFDTKDPVFRFGHGLSYE</sequence>
<evidence type="ECO:0000259" key="10">
    <source>
        <dbReference type="Pfam" id="PF00933"/>
    </source>
</evidence>
<evidence type="ECO:0000256" key="6">
    <source>
        <dbReference type="ARBA" id="ARBA00023180"/>
    </source>
</evidence>
<name>A0A9P9BJA0_9PEZI</name>
<keyword evidence="6" id="KW-0325">Glycoprotein</keyword>
<dbReference type="OrthoDB" id="416222at2759"/>
<feature type="domain" description="Glycoside hydrolase family 3 C-terminal" evidence="11">
    <location>
        <begin position="461"/>
        <end position="596"/>
    </location>
</feature>
<dbReference type="Pfam" id="PF01915">
    <property type="entry name" value="Glyco_hydro_3_C"/>
    <property type="match status" value="1"/>
</dbReference>
<protein>
    <recommendedName>
        <fullName evidence="3">beta-glucosidase</fullName>
        <ecNumber evidence="3">3.2.1.21</ecNumber>
    </recommendedName>
</protein>
<evidence type="ECO:0000256" key="9">
    <source>
        <dbReference type="ARBA" id="ARBA00023326"/>
    </source>
</evidence>
<dbReference type="PANTHER" id="PTHR30620:SF16">
    <property type="entry name" value="LYSOSOMAL BETA GLUCOSIDASE"/>
    <property type="match status" value="1"/>
</dbReference>
<dbReference type="InterPro" id="IPR051915">
    <property type="entry name" value="Cellulose_Degrad_GH3"/>
</dbReference>
<keyword evidence="7" id="KW-0119">Carbohydrate metabolism</keyword>
<dbReference type="Pfam" id="PF00933">
    <property type="entry name" value="Glyco_hydro_3"/>
    <property type="match status" value="1"/>
</dbReference>
<dbReference type="PANTHER" id="PTHR30620">
    <property type="entry name" value="PERIPLASMIC BETA-GLUCOSIDASE-RELATED"/>
    <property type="match status" value="1"/>
</dbReference>
<accession>A0A9P9BJA0</accession>
<dbReference type="EMBL" id="JAGTJQ010000009">
    <property type="protein sequence ID" value="KAH7025028.1"/>
    <property type="molecule type" value="Genomic_DNA"/>
</dbReference>
<feature type="domain" description="Glycoside hydrolase family 3 N-terminal" evidence="10">
    <location>
        <begin position="25"/>
        <end position="384"/>
    </location>
</feature>
<dbReference type="Gene3D" id="3.20.20.300">
    <property type="entry name" value="Glycoside hydrolase, family 3, N-terminal domain"/>
    <property type="match status" value="1"/>
</dbReference>
<evidence type="ECO:0000256" key="8">
    <source>
        <dbReference type="ARBA" id="ARBA00023295"/>
    </source>
</evidence>
<comment type="catalytic activity">
    <reaction evidence="1">
        <text>Hydrolysis of terminal, non-reducing beta-D-glucosyl residues with release of beta-D-glucose.</text>
        <dbReference type="EC" id="3.2.1.21"/>
    </reaction>
</comment>
<dbReference type="GO" id="GO:0008422">
    <property type="term" value="F:beta-glucosidase activity"/>
    <property type="evidence" value="ECO:0007669"/>
    <property type="project" value="UniProtKB-EC"/>
</dbReference>
<keyword evidence="5" id="KW-0378">Hydrolase</keyword>
<proteinExistence type="inferred from homology"/>
<dbReference type="InterPro" id="IPR036881">
    <property type="entry name" value="Glyco_hydro_3_C_sf"/>
</dbReference>
<dbReference type="InterPro" id="IPR036962">
    <property type="entry name" value="Glyco_hydro_3_N_sf"/>
</dbReference>
<dbReference type="InterPro" id="IPR017853">
    <property type="entry name" value="GH"/>
</dbReference>
<keyword evidence="13" id="KW-1185">Reference proteome</keyword>
<keyword evidence="8" id="KW-0326">Glycosidase</keyword>
<dbReference type="GO" id="GO:0009251">
    <property type="term" value="P:glucan catabolic process"/>
    <property type="evidence" value="ECO:0007669"/>
    <property type="project" value="TreeGrafter"/>
</dbReference>
<dbReference type="EC" id="3.2.1.21" evidence="3"/>
<dbReference type="SUPFAM" id="SSF51445">
    <property type="entry name" value="(Trans)glycosidases"/>
    <property type="match status" value="1"/>
</dbReference>
<comment type="similarity">
    <text evidence="2">Belongs to the glycosyl hydrolase 3 family.</text>
</comment>
<dbReference type="AlphaFoldDB" id="A0A9P9BJA0"/>
<dbReference type="InterPro" id="IPR002772">
    <property type="entry name" value="Glyco_hydro_3_C"/>
</dbReference>
<dbReference type="PRINTS" id="PR00133">
    <property type="entry name" value="GLHYDRLASE3"/>
</dbReference>
<evidence type="ECO:0000256" key="7">
    <source>
        <dbReference type="ARBA" id="ARBA00023277"/>
    </source>
</evidence>
<dbReference type="Proteomes" id="UP000756346">
    <property type="component" value="Unassembled WGS sequence"/>
</dbReference>
<evidence type="ECO:0000313" key="13">
    <source>
        <dbReference type="Proteomes" id="UP000756346"/>
    </source>
</evidence>
<organism evidence="12 13">
    <name type="scientific">Microdochium trichocladiopsis</name>
    <dbReference type="NCBI Taxonomy" id="1682393"/>
    <lineage>
        <taxon>Eukaryota</taxon>
        <taxon>Fungi</taxon>
        <taxon>Dikarya</taxon>
        <taxon>Ascomycota</taxon>
        <taxon>Pezizomycotina</taxon>
        <taxon>Sordariomycetes</taxon>
        <taxon>Xylariomycetidae</taxon>
        <taxon>Xylariales</taxon>
        <taxon>Microdochiaceae</taxon>
        <taxon>Microdochium</taxon>
    </lineage>
</organism>
<keyword evidence="4" id="KW-0732">Signal</keyword>